<dbReference type="PROSITE" id="PS51892">
    <property type="entry name" value="SUBTILASE"/>
    <property type="match status" value="1"/>
</dbReference>
<evidence type="ECO:0000256" key="3">
    <source>
        <dbReference type="ARBA" id="ARBA00022801"/>
    </source>
</evidence>
<keyword evidence="4 7" id="KW-0720">Serine protease</keyword>
<feature type="active site" description="Charge relay system" evidence="7">
    <location>
        <position position="149"/>
    </location>
</feature>
<dbReference type="PROSITE" id="PS00138">
    <property type="entry name" value="SUBTILASE_SER"/>
    <property type="match status" value="1"/>
</dbReference>
<feature type="domain" description="Peptidase S8/S53" evidence="10">
    <location>
        <begin position="140"/>
        <end position="348"/>
    </location>
</feature>
<evidence type="ECO:0000256" key="1">
    <source>
        <dbReference type="ARBA" id="ARBA00011073"/>
    </source>
</evidence>
<feature type="active site" description="Charge relay system" evidence="7">
    <location>
        <position position="332"/>
    </location>
</feature>
<evidence type="ECO:0000256" key="7">
    <source>
        <dbReference type="PROSITE-ProRule" id="PRU01240"/>
    </source>
</evidence>
<evidence type="ECO:0000256" key="9">
    <source>
        <dbReference type="SAM" id="SignalP"/>
    </source>
</evidence>
<dbReference type="Gene3D" id="3.30.70.80">
    <property type="entry name" value="Peptidase S8 propeptide/proteinase inhibitor I9"/>
    <property type="match status" value="1"/>
</dbReference>
<dbReference type="InterPro" id="IPR000209">
    <property type="entry name" value="Peptidase_S8/S53_dom"/>
</dbReference>
<name>A0A1Z5K8G7_FISSO</name>
<feature type="active site" description="Charge relay system" evidence="7">
    <location>
        <position position="182"/>
    </location>
</feature>
<dbReference type="InterPro" id="IPR015500">
    <property type="entry name" value="Peptidase_S8_subtilisin-rel"/>
</dbReference>
<feature type="compositionally biased region" description="Low complexity" evidence="8">
    <location>
        <begin position="470"/>
        <end position="490"/>
    </location>
</feature>
<evidence type="ECO:0000256" key="2">
    <source>
        <dbReference type="ARBA" id="ARBA00022670"/>
    </source>
</evidence>
<feature type="region of interest" description="Disordered" evidence="8">
    <location>
        <begin position="392"/>
        <end position="539"/>
    </location>
</feature>
<keyword evidence="3 7" id="KW-0378">Hydrolase</keyword>
<dbReference type="Pfam" id="PF05922">
    <property type="entry name" value="Inhibitor_I9"/>
    <property type="match status" value="1"/>
</dbReference>
<evidence type="ECO:0000256" key="8">
    <source>
        <dbReference type="SAM" id="MobiDB-lite"/>
    </source>
</evidence>
<keyword evidence="13" id="KW-1185">Reference proteome</keyword>
<dbReference type="AlphaFoldDB" id="A0A1Z5K8G7"/>
<evidence type="ECO:0000259" key="10">
    <source>
        <dbReference type="Pfam" id="PF00082"/>
    </source>
</evidence>
<dbReference type="InterPro" id="IPR034193">
    <property type="entry name" value="PCSK9_ProteinaseK-like"/>
</dbReference>
<dbReference type="InParanoid" id="A0A1Z5K8G7"/>
<dbReference type="InterPro" id="IPR036852">
    <property type="entry name" value="Peptidase_S8/S53_dom_sf"/>
</dbReference>
<dbReference type="GO" id="GO:0004252">
    <property type="term" value="F:serine-type endopeptidase activity"/>
    <property type="evidence" value="ECO:0007669"/>
    <property type="project" value="UniProtKB-UniRule"/>
</dbReference>
<dbReference type="Proteomes" id="UP000198406">
    <property type="component" value="Unassembled WGS sequence"/>
</dbReference>
<dbReference type="Gene3D" id="3.40.50.200">
    <property type="entry name" value="Peptidase S8/S53 domain"/>
    <property type="match status" value="1"/>
</dbReference>
<dbReference type="CDD" id="cd04077">
    <property type="entry name" value="Peptidases_S8_PCSK9_ProteinaseK_like"/>
    <property type="match status" value="1"/>
</dbReference>
<feature type="compositionally biased region" description="Low complexity" evidence="8">
    <location>
        <begin position="395"/>
        <end position="411"/>
    </location>
</feature>
<dbReference type="SUPFAM" id="SSF52743">
    <property type="entry name" value="Subtilisin-like"/>
    <property type="match status" value="1"/>
</dbReference>
<feature type="compositionally biased region" description="Low complexity" evidence="8">
    <location>
        <begin position="497"/>
        <end position="516"/>
    </location>
</feature>
<feature type="compositionally biased region" description="Polar residues" evidence="8">
    <location>
        <begin position="440"/>
        <end position="465"/>
    </location>
</feature>
<evidence type="ECO:0000256" key="5">
    <source>
        <dbReference type="ARBA" id="ARBA00023529"/>
    </source>
</evidence>
<dbReference type="InterPro" id="IPR050131">
    <property type="entry name" value="Peptidase_S8_subtilisin-like"/>
</dbReference>
<keyword evidence="9" id="KW-0732">Signal</keyword>
<dbReference type="EMBL" id="BDSP01000184">
    <property type="protein sequence ID" value="GAX22516.1"/>
    <property type="molecule type" value="Genomic_DNA"/>
</dbReference>
<dbReference type="Pfam" id="PF00082">
    <property type="entry name" value="Peptidase_S8"/>
    <property type="match status" value="1"/>
</dbReference>
<reference evidence="12 13" key="1">
    <citation type="journal article" date="2015" name="Plant Cell">
        <title>Oil accumulation by the oleaginous diatom Fistulifera solaris as revealed by the genome and transcriptome.</title>
        <authorList>
            <person name="Tanaka T."/>
            <person name="Maeda Y."/>
            <person name="Veluchamy A."/>
            <person name="Tanaka M."/>
            <person name="Abida H."/>
            <person name="Marechal E."/>
            <person name="Bowler C."/>
            <person name="Muto M."/>
            <person name="Sunaga Y."/>
            <person name="Tanaka M."/>
            <person name="Yoshino T."/>
            <person name="Taniguchi T."/>
            <person name="Fukuda Y."/>
            <person name="Nemoto M."/>
            <person name="Matsumoto M."/>
            <person name="Wong P.S."/>
            <person name="Aburatani S."/>
            <person name="Fujibuchi W."/>
        </authorList>
    </citation>
    <scope>NUCLEOTIDE SEQUENCE [LARGE SCALE GENOMIC DNA]</scope>
    <source>
        <strain evidence="12 13">JPCC DA0580</strain>
    </source>
</reference>
<dbReference type="GO" id="GO:0005615">
    <property type="term" value="C:extracellular space"/>
    <property type="evidence" value="ECO:0007669"/>
    <property type="project" value="TreeGrafter"/>
</dbReference>
<dbReference type="SUPFAM" id="SSF54897">
    <property type="entry name" value="Protease propeptides/inhibitors"/>
    <property type="match status" value="1"/>
</dbReference>
<accession>A0A1Z5K8G7</accession>
<comment type="similarity">
    <text evidence="1 7">Belongs to the peptidase S8 family.</text>
</comment>
<evidence type="ECO:0000259" key="11">
    <source>
        <dbReference type="Pfam" id="PF05922"/>
    </source>
</evidence>
<evidence type="ECO:0000256" key="6">
    <source>
        <dbReference type="ARBA" id="ARBA00023619"/>
    </source>
</evidence>
<feature type="domain" description="Inhibitor I9" evidence="11">
    <location>
        <begin position="42"/>
        <end position="108"/>
    </location>
</feature>
<dbReference type="GO" id="GO:0006508">
    <property type="term" value="P:proteolysis"/>
    <property type="evidence" value="ECO:0007669"/>
    <property type="project" value="UniProtKB-KW"/>
</dbReference>
<dbReference type="FunFam" id="3.40.50.200:FF:000014">
    <property type="entry name" value="Proteinase K"/>
    <property type="match status" value="1"/>
</dbReference>
<feature type="chain" id="PRO_5013300875" description="subtilisin" evidence="9">
    <location>
        <begin position="20"/>
        <end position="581"/>
    </location>
</feature>
<dbReference type="PRINTS" id="PR00723">
    <property type="entry name" value="SUBTILISIN"/>
</dbReference>
<proteinExistence type="inferred from homology"/>
<evidence type="ECO:0000256" key="4">
    <source>
        <dbReference type="ARBA" id="ARBA00022825"/>
    </source>
</evidence>
<dbReference type="InterPro" id="IPR023828">
    <property type="entry name" value="Peptidase_S8_Ser-AS"/>
</dbReference>
<dbReference type="OrthoDB" id="206201at2759"/>
<keyword evidence="2 7" id="KW-0645">Protease</keyword>
<dbReference type="PANTHER" id="PTHR43806">
    <property type="entry name" value="PEPTIDASE S8"/>
    <property type="match status" value="1"/>
</dbReference>
<feature type="compositionally biased region" description="Low complexity" evidence="8">
    <location>
        <begin position="528"/>
        <end position="539"/>
    </location>
</feature>
<sequence>MRRWCYFLVFSLFRKVVIGQDWIGAHPKLRRALSTNVIPGEYIVVLHETATAVDAVQMTSAYRDQTHIQRLYQNGIQGFAAELSAFALIGLLHDDRVEYIEENFVFQTANYQYNPPNWGLDRIDQIDLPLDQEFGYGYTGNGVDIYVFDTGIRLQHQEFGGRAVCSRDVVSSSNACADGNGHGTHVAAICAGTKYGVAKQANVRSVRVCDNDGACTLSNILTGLSHVINRSGKRVVNMSIQGSSSSSLDSAIADARDAGVVVVLAAGNWNVNACNTYSRSPDAISVGAVDALDFKASFSNYGSCVDIWAPGVEIVSAGISSNTATDTKQGTSQAAPFVAGAVAMLMQEGFSGFTDIYTVLRSRAVAGTLNNLRTGSPNLMLYLTQEHISASPSQVRSAAPTSSVAPSVTPTDSMAPSVFPSHRPSIEPTHHPTLFPTLRPSASPSKQPSLKPSYAPSSGPSRTFQPSPFPSHEPSSSPTQFPSKAPTTTPSVPPSSGPTQVPSHEPSASPTQSPSEAPSPAPSPRPSSSPSTTPQPSERTIIKPACTRLNQLCWSDRGCCPGHQCRRRRVFRFMAGNCKAW</sequence>
<dbReference type="EC" id="3.4.21.62" evidence="6"/>
<dbReference type="InterPro" id="IPR037045">
    <property type="entry name" value="S8pro/Inhibitor_I9_sf"/>
</dbReference>
<dbReference type="PANTHER" id="PTHR43806:SF58">
    <property type="entry name" value="ALKALINE PROTEASE 1-RELATED"/>
    <property type="match status" value="1"/>
</dbReference>
<protein>
    <recommendedName>
        <fullName evidence="6">subtilisin</fullName>
        <ecNumber evidence="6">3.4.21.62</ecNumber>
    </recommendedName>
</protein>
<evidence type="ECO:0000313" key="12">
    <source>
        <dbReference type="EMBL" id="GAX22516.1"/>
    </source>
</evidence>
<dbReference type="InterPro" id="IPR010259">
    <property type="entry name" value="S8pro/Inhibitor_I9"/>
</dbReference>
<feature type="compositionally biased region" description="Pro residues" evidence="8">
    <location>
        <begin position="517"/>
        <end position="527"/>
    </location>
</feature>
<feature type="signal peptide" evidence="9">
    <location>
        <begin position="1"/>
        <end position="19"/>
    </location>
</feature>
<gene>
    <name evidence="12" type="ORF">FisN_14Hh138</name>
</gene>
<organism evidence="12 13">
    <name type="scientific">Fistulifera solaris</name>
    <name type="common">Oleaginous diatom</name>
    <dbReference type="NCBI Taxonomy" id="1519565"/>
    <lineage>
        <taxon>Eukaryota</taxon>
        <taxon>Sar</taxon>
        <taxon>Stramenopiles</taxon>
        <taxon>Ochrophyta</taxon>
        <taxon>Bacillariophyta</taxon>
        <taxon>Bacillariophyceae</taxon>
        <taxon>Bacillariophycidae</taxon>
        <taxon>Naviculales</taxon>
        <taxon>Naviculaceae</taxon>
        <taxon>Fistulifera</taxon>
    </lineage>
</organism>
<comment type="caution">
    <text evidence="12">The sequence shown here is derived from an EMBL/GenBank/DDBJ whole genome shotgun (WGS) entry which is preliminary data.</text>
</comment>
<evidence type="ECO:0000313" key="13">
    <source>
        <dbReference type="Proteomes" id="UP000198406"/>
    </source>
</evidence>
<comment type="catalytic activity">
    <reaction evidence="5">
        <text>Hydrolysis of proteins with broad specificity for peptide bonds, and a preference for a large uncharged residue in P1. Hydrolyzes peptide amides.</text>
        <dbReference type="EC" id="3.4.21.62"/>
    </reaction>
</comment>